<organism evidence="4 5">
    <name type="scientific">Sulfobacillus thermotolerans</name>
    <dbReference type="NCBI Taxonomy" id="338644"/>
    <lineage>
        <taxon>Bacteria</taxon>
        <taxon>Bacillati</taxon>
        <taxon>Bacillota</taxon>
        <taxon>Clostridia</taxon>
        <taxon>Eubacteriales</taxon>
        <taxon>Clostridiales Family XVII. Incertae Sedis</taxon>
        <taxon>Sulfobacillus</taxon>
    </lineage>
</organism>
<evidence type="ECO:0000256" key="1">
    <source>
        <dbReference type="ARBA" id="ARBA00043967"/>
    </source>
</evidence>
<gene>
    <name evidence="4" type="ORF">BXT84_05695</name>
</gene>
<dbReference type="InterPro" id="IPR037284">
    <property type="entry name" value="SUF_FeS_clus_asmbl_SufBD_sf"/>
</dbReference>
<dbReference type="Pfam" id="PF19295">
    <property type="entry name" value="SufBD_N"/>
    <property type="match status" value="1"/>
</dbReference>
<dbReference type="Proteomes" id="UP000325292">
    <property type="component" value="Chromosome"/>
</dbReference>
<dbReference type="InterPro" id="IPR011542">
    <property type="entry name" value="SUF_FeS_clus_asmbl_SufD"/>
</dbReference>
<dbReference type="Pfam" id="PF01458">
    <property type="entry name" value="SUFBD_core"/>
    <property type="match status" value="1"/>
</dbReference>
<dbReference type="SUPFAM" id="SSF101960">
    <property type="entry name" value="Stabilizer of iron transporter SufD"/>
    <property type="match status" value="1"/>
</dbReference>
<evidence type="ECO:0000259" key="2">
    <source>
        <dbReference type="Pfam" id="PF01458"/>
    </source>
</evidence>
<comment type="similarity">
    <text evidence="1">Belongs to the iron-sulfur cluster assembly SufBD family.</text>
</comment>
<name>A0ABM6RQ35_9FIRM</name>
<accession>A0ABM6RQ35</accession>
<feature type="domain" description="SUF system FeS cluster assembly SufBD N-terminal" evidence="3">
    <location>
        <begin position="84"/>
        <end position="160"/>
    </location>
</feature>
<dbReference type="PANTHER" id="PTHR43575:SF1">
    <property type="entry name" value="PROTEIN ABCI7, CHLOROPLASTIC"/>
    <property type="match status" value="1"/>
</dbReference>
<evidence type="ECO:0000313" key="5">
    <source>
        <dbReference type="Proteomes" id="UP000325292"/>
    </source>
</evidence>
<protein>
    <submittedName>
        <fullName evidence="4">Fe-S cluster assembly protein SufD</fullName>
    </submittedName>
</protein>
<reference evidence="4 5" key="1">
    <citation type="journal article" date="2019" name="Sci. Rep.">
        <title>Sulfobacillus thermotolerans: new insights into resistance and metabolic capacities of acidophilic chemolithotrophs.</title>
        <authorList>
            <person name="Panyushkina A.E."/>
            <person name="Babenko V.V."/>
            <person name="Nikitina A.S."/>
            <person name="Selezneva O.V."/>
            <person name="Tsaplina I.A."/>
            <person name="Letarova M.A."/>
            <person name="Kostryukova E.S."/>
            <person name="Letarov A.V."/>
        </authorList>
    </citation>
    <scope>NUCLEOTIDE SEQUENCE [LARGE SCALE GENOMIC DNA]</scope>
    <source>
        <strain evidence="4 5">Kr1</strain>
    </source>
</reference>
<dbReference type="InterPro" id="IPR045595">
    <property type="entry name" value="SufBD_N"/>
</dbReference>
<sequence>MTTSTDFEWLDNLEELRQSEPAWVVAMRKQALEAAKDLPWPERSKTPLRGRHADLSVLKDPLLPTAIPASVLATVQSDAYLAFGNGHLQEQALPPEALRQGIIVSALSRAIVEHQNRIQPVFGHVIGQPASRADALNGALWDDGAFIYIPDNVTLKTPILILHYADSQARRLIPRSLIIMGVNSHATIIERYVSASSDERLLFLGAVEISAQDGASVHYGSLQNLSARSDVFMRRQGHVYRDARIDWSIGEFGGDITIASDDTELLNPGAHSTHTMVFFGADKQRQDFDTRITHSSPHTTSHIIAKGVMKDKARSAFNGVTDIKPGAVQSDGRQKEQTLMLSDDAHADAVPSLLINENDVFAAHSASTGPIDKVALFYLMARGLSEKEAIRLFVHGFLAPVVDAIPSDLLRNAVWDSVERKLDQ</sequence>
<evidence type="ECO:0000313" key="4">
    <source>
        <dbReference type="EMBL" id="AUW93499.1"/>
    </source>
</evidence>
<feature type="domain" description="SUF system FeS cluster assembly SufBD core" evidence="2">
    <location>
        <begin position="166"/>
        <end position="397"/>
    </location>
</feature>
<dbReference type="InterPro" id="IPR055346">
    <property type="entry name" value="Fe-S_cluster_assembly_SufBD"/>
</dbReference>
<dbReference type="InterPro" id="IPR000825">
    <property type="entry name" value="SUF_FeS_clus_asmbl_SufBD_core"/>
</dbReference>
<proteinExistence type="inferred from homology"/>
<dbReference type="EMBL" id="CP019454">
    <property type="protein sequence ID" value="AUW93499.1"/>
    <property type="molecule type" value="Genomic_DNA"/>
</dbReference>
<keyword evidence="5" id="KW-1185">Reference proteome</keyword>
<dbReference type="PANTHER" id="PTHR43575">
    <property type="entry name" value="PROTEIN ABCI7, CHLOROPLASTIC"/>
    <property type="match status" value="1"/>
</dbReference>
<evidence type="ECO:0000259" key="3">
    <source>
        <dbReference type="Pfam" id="PF19295"/>
    </source>
</evidence>
<dbReference type="NCBIfam" id="TIGR01981">
    <property type="entry name" value="sufD"/>
    <property type="match status" value="1"/>
</dbReference>